<keyword evidence="3" id="KW-1185">Reference proteome</keyword>
<name>A0AA86PAX2_9EUKA</name>
<reference evidence="2 3" key="2">
    <citation type="submission" date="2024-07" db="EMBL/GenBank/DDBJ databases">
        <authorList>
            <person name="Akdeniz Z."/>
        </authorList>
    </citation>
    <scope>NUCLEOTIDE SEQUENCE [LARGE SCALE GENOMIC DNA]</scope>
</reference>
<dbReference type="InterPro" id="IPR009030">
    <property type="entry name" value="Growth_fac_rcpt_cys_sf"/>
</dbReference>
<dbReference type="AlphaFoldDB" id="A0AA86PAX2"/>
<organism evidence="1">
    <name type="scientific">Hexamita inflata</name>
    <dbReference type="NCBI Taxonomy" id="28002"/>
    <lineage>
        <taxon>Eukaryota</taxon>
        <taxon>Metamonada</taxon>
        <taxon>Diplomonadida</taxon>
        <taxon>Hexamitidae</taxon>
        <taxon>Hexamitinae</taxon>
        <taxon>Hexamita</taxon>
    </lineage>
</organism>
<dbReference type="EMBL" id="CATOUU010000519">
    <property type="protein sequence ID" value="CAI9932612.1"/>
    <property type="molecule type" value="Genomic_DNA"/>
</dbReference>
<protein>
    <submittedName>
        <fullName evidence="1">Filamentous hemagglutinin N-terminal domain-containing protein</fullName>
    </submittedName>
    <submittedName>
        <fullName evidence="2">Filamentous_hemagglutinin N-terminal domain-containing protein</fullName>
    </submittedName>
</protein>
<sequence length="1039" mass="113055">MSQKNNQQIFLYTENAKKSIIDLQVFNYNVNSFSLFRLVIDTQIVLDSLINISLQFEVFQDALICIKCDVQIMNCTLVFIATGRQISALVIEIYQQIQLQQSFIQYKVISLNSSGLINVVNSQINLSVIDCKLTGGNLIESNNSGFIAVVISQPPNFIDTKNFFICVNNIPSLGNQSISVQFDVKLQCDICGQQYMVYGLCLDSLLNGQLISGIIQCVHPFIFSNTKCVCAQGYIFDNYKCVDILQAIHNMSNLDISGLTQNITNIENIVKELDNSISKNTSQLQDLIQTTQFLLQSYIISNYSSLDAYLQSNTTALENRISGNATLLANSITSNVSELDNYIYLNSTELDLRIYNNISALNFSFTNTTNTISQNLQALEYNLTTLDNFTKNFQQNQSQQNIEIKNVIINLDQQVNCLNNAGKIIDGLCLVNYTVNCSDKSCSQLTFLSCASDQFFVTFSISTQNFSSGYVFTTTIVIQNAFIDVSDSVYSARVNPLFQSQTTFTNLKIQFGVQTFNSGSLITAQSSFLSINYMNIISRSGSQLTVSANTQLNILANSPTAANFNNLLVNLSFASSNGNITLVNNINSVFNISGYQVIGDYNSTLSVAMIGLNVQMATININQVSFRPNIYNVGNCSSYLFGSSVSTVGTFTINNLAIIIGNSSNFPLLGSITTGNKYYLFGGIIAYIDSTSPISVNNVILDSYQKFSTSQVYNSGFLVGYVQSSSSNITIKNMCLQQNMTSTTLQFRYFGLIGVNFGNISIQNASITLYVQGSFFDSLGIIGVQQNSIYAEVVNLKSSVRVSNQGSGSKIGSIFGQESAKNCQIQNVSVVEGNISSNSNCVGGIIAYVSLNVTILNSSVQKTIISSQTSVGGIIGFQTTNSNTTIMNSSISNMNINCSSNAIGGILGFQGSNSSITTVDSSVQNTNISSILPSVGGLIGYQCSNATILNSTVQNTNISGQSQNGGIIGYCYQSKLYLTNVQIKFVHISSSNSYFGVVVGNDFGGTYSFTNSIAVSNYINNVKQAECASLLNRWSVSGC</sequence>
<dbReference type="SUPFAM" id="SSF57184">
    <property type="entry name" value="Growth factor receptor domain"/>
    <property type="match status" value="1"/>
</dbReference>
<dbReference type="Proteomes" id="UP001642409">
    <property type="component" value="Unassembled WGS sequence"/>
</dbReference>
<evidence type="ECO:0000313" key="3">
    <source>
        <dbReference type="Proteomes" id="UP001642409"/>
    </source>
</evidence>
<gene>
    <name evidence="1" type="ORF">HINF_LOCUS20257</name>
    <name evidence="2" type="ORF">HINF_LOCUS60149</name>
</gene>
<evidence type="ECO:0000313" key="1">
    <source>
        <dbReference type="EMBL" id="CAI9932612.1"/>
    </source>
</evidence>
<proteinExistence type="predicted"/>
<dbReference type="Gene3D" id="2.160.20.110">
    <property type="match status" value="1"/>
</dbReference>
<reference evidence="1" key="1">
    <citation type="submission" date="2023-06" db="EMBL/GenBank/DDBJ databases">
        <authorList>
            <person name="Kurt Z."/>
        </authorList>
    </citation>
    <scope>NUCLEOTIDE SEQUENCE</scope>
</reference>
<comment type="caution">
    <text evidence="1">The sequence shown here is derived from an EMBL/GenBank/DDBJ whole genome shotgun (WGS) entry which is preliminary data.</text>
</comment>
<evidence type="ECO:0000313" key="2">
    <source>
        <dbReference type="EMBL" id="CAL6081034.1"/>
    </source>
</evidence>
<accession>A0AA86PAX2</accession>
<dbReference type="EMBL" id="CAXDID020000350">
    <property type="protein sequence ID" value="CAL6081034.1"/>
    <property type="molecule type" value="Genomic_DNA"/>
</dbReference>